<dbReference type="OrthoDB" id="439993at2759"/>
<protein>
    <recommendedName>
        <fullName evidence="3">RRM domain-containing protein</fullName>
    </recommendedName>
</protein>
<evidence type="ECO:0000313" key="1">
    <source>
        <dbReference type="EMBL" id="KZT05207.1"/>
    </source>
</evidence>
<gene>
    <name evidence="1" type="ORF">LAESUDRAFT_715013</name>
</gene>
<proteinExistence type="predicted"/>
<name>A0A165DML6_9APHY</name>
<dbReference type="InterPro" id="IPR012677">
    <property type="entry name" value="Nucleotide-bd_a/b_plait_sf"/>
</dbReference>
<dbReference type="Gene3D" id="3.30.70.330">
    <property type="match status" value="1"/>
</dbReference>
<dbReference type="AlphaFoldDB" id="A0A165DML6"/>
<accession>A0A165DML6</accession>
<dbReference type="GeneID" id="63824138"/>
<sequence>MSISRIDDLIRFGEGATPTTDCTWAGKRRSQAWKEIKKRSVFAKGFQVIAGDVSQPLEAFFKRYGETKQIRVKQIGPANTVTAFIEYANIESRNAFLDDAPMWNNRELLILSGEDYFELIAKDRHYRARVAVVERRGYVRSRRHRSETKFEMKRLAKSVFKGIPPEFACFERWKCVHNKTCEVLVRFKLLDKEIAVYKPDDEDPFLEEESIPYIKSATLMFESCDGNVLIEDIRNTMKLLYKLEDRPFSKSIENGSAGLIGFKRALSKTDVICISEVLKVRNGLKLTWSIPNEETERKFQLEWVRILALQVLKFKGLYRHEYEDVFKIKPATGGDADMMDIDLDQDAVSQTPVCATLTATQCGKAEKRKREDEEDGRDDTEVLSQALSGVRITKKARTEAESVENVIVM</sequence>
<organism evidence="1 2">
    <name type="scientific">Laetiporus sulphureus 93-53</name>
    <dbReference type="NCBI Taxonomy" id="1314785"/>
    <lineage>
        <taxon>Eukaryota</taxon>
        <taxon>Fungi</taxon>
        <taxon>Dikarya</taxon>
        <taxon>Basidiomycota</taxon>
        <taxon>Agaricomycotina</taxon>
        <taxon>Agaricomycetes</taxon>
        <taxon>Polyporales</taxon>
        <taxon>Laetiporus</taxon>
    </lineage>
</organism>
<evidence type="ECO:0008006" key="3">
    <source>
        <dbReference type="Google" id="ProtNLM"/>
    </source>
</evidence>
<evidence type="ECO:0000313" key="2">
    <source>
        <dbReference type="Proteomes" id="UP000076871"/>
    </source>
</evidence>
<dbReference type="RefSeq" id="XP_040762947.1">
    <property type="nucleotide sequence ID" value="XM_040907109.1"/>
</dbReference>
<dbReference type="Proteomes" id="UP000076871">
    <property type="component" value="Unassembled WGS sequence"/>
</dbReference>
<dbReference type="EMBL" id="KV427631">
    <property type="protein sequence ID" value="KZT05207.1"/>
    <property type="molecule type" value="Genomic_DNA"/>
</dbReference>
<keyword evidence="2" id="KW-1185">Reference proteome</keyword>
<reference evidence="1 2" key="1">
    <citation type="journal article" date="2016" name="Mol. Biol. Evol.">
        <title>Comparative Genomics of Early-Diverging Mushroom-Forming Fungi Provides Insights into the Origins of Lignocellulose Decay Capabilities.</title>
        <authorList>
            <person name="Nagy L.G."/>
            <person name="Riley R."/>
            <person name="Tritt A."/>
            <person name="Adam C."/>
            <person name="Daum C."/>
            <person name="Floudas D."/>
            <person name="Sun H."/>
            <person name="Yadav J.S."/>
            <person name="Pangilinan J."/>
            <person name="Larsson K.H."/>
            <person name="Matsuura K."/>
            <person name="Barry K."/>
            <person name="Labutti K."/>
            <person name="Kuo R."/>
            <person name="Ohm R.A."/>
            <person name="Bhattacharya S.S."/>
            <person name="Shirouzu T."/>
            <person name="Yoshinaga Y."/>
            <person name="Martin F.M."/>
            <person name="Grigoriev I.V."/>
            <person name="Hibbett D.S."/>
        </authorList>
    </citation>
    <scope>NUCLEOTIDE SEQUENCE [LARGE SCALE GENOMIC DNA]</scope>
    <source>
        <strain evidence="1 2">93-53</strain>
    </source>
</reference>
<dbReference type="STRING" id="1314785.A0A165DML6"/>
<dbReference type="InParanoid" id="A0A165DML6"/>